<organism evidence="3 4">
    <name type="scientific">Helobdella robusta</name>
    <name type="common">Californian leech</name>
    <dbReference type="NCBI Taxonomy" id="6412"/>
    <lineage>
        <taxon>Eukaryota</taxon>
        <taxon>Metazoa</taxon>
        <taxon>Spiralia</taxon>
        <taxon>Lophotrochozoa</taxon>
        <taxon>Annelida</taxon>
        <taxon>Clitellata</taxon>
        <taxon>Hirudinea</taxon>
        <taxon>Rhynchobdellida</taxon>
        <taxon>Glossiphoniidae</taxon>
        <taxon>Helobdella</taxon>
    </lineage>
</organism>
<evidence type="ECO:0000256" key="1">
    <source>
        <dbReference type="SAM" id="Phobius"/>
    </source>
</evidence>
<dbReference type="InParanoid" id="T1FEU3"/>
<keyword evidence="1" id="KW-0472">Membrane</keyword>
<sequence length="436" mass="49429">MATNRHHLLHHLWLSGNIPWSARLVCSLVILYVFRFLNFAIASYDPDGYGKSFPKKFVYLIEKGETLRVSDFDGKCKSWQFNEQSTYPDYSPFGSNEEKSFEISSATAGDAGIYTCIRDENDNTTFEINVIDKFEVSSNRQNVLTGIGPCNETENLTFSCNAEYYGPTDLKLVWILKKSTTNPKNGVNHFKRKIKLTPDSRDFDIKEYIIHKNASGGVIVQKLIKATTFKYRRESPPVTCFVGNLETDKNLFCILTNESLYPIDIIKYKKAPSIFLVDIKLTEIVKVDSNKDNTDPDAYECIVQSNVHCNNIATNGQDVGRIVTHCLCETVCYFGMDTCSFNVSQRLFSTSKITATSTLEINGQAIHSTQTTILTLAMCVVIVLIVIIIIIAIFQCWLCCRRYNDQPDIESKSDNFEGNNDSGNYPTPAIFQFLRW</sequence>
<keyword evidence="1" id="KW-0812">Transmembrane</keyword>
<evidence type="ECO:0008006" key="5">
    <source>
        <dbReference type="Google" id="ProtNLM"/>
    </source>
</evidence>
<dbReference type="EnsemblMetazoa" id="HelroT179522">
    <property type="protein sequence ID" value="HelroP179522"/>
    <property type="gene ID" value="HelroG179522"/>
</dbReference>
<proteinExistence type="predicted"/>
<dbReference type="Gene3D" id="2.60.40.10">
    <property type="entry name" value="Immunoglobulins"/>
    <property type="match status" value="1"/>
</dbReference>
<keyword evidence="4" id="KW-1185">Reference proteome</keyword>
<dbReference type="RefSeq" id="XP_009026612.1">
    <property type="nucleotide sequence ID" value="XM_009028364.1"/>
</dbReference>
<reference evidence="3" key="3">
    <citation type="submission" date="2015-06" db="UniProtKB">
        <authorList>
            <consortium name="EnsemblMetazoa"/>
        </authorList>
    </citation>
    <scope>IDENTIFICATION</scope>
</reference>
<dbReference type="InterPro" id="IPR036179">
    <property type="entry name" value="Ig-like_dom_sf"/>
</dbReference>
<name>T1FEU3_HELRO</name>
<gene>
    <name evidence="3" type="primary">20207342</name>
    <name evidence="2" type="ORF">HELRODRAFT_179522</name>
</gene>
<accession>T1FEU3</accession>
<dbReference type="SUPFAM" id="SSF48726">
    <property type="entry name" value="Immunoglobulin"/>
    <property type="match status" value="1"/>
</dbReference>
<dbReference type="HOGENOM" id="CLU_628949_0_0_1"/>
<dbReference type="AlphaFoldDB" id="T1FEU3"/>
<keyword evidence="1" id="KW-1133">Transmembrane helix</keyword>
<protein>
    <recommendedName>
        <fullName evidence="5">Ig-like domain-containing protein</fullName>
    </recommendedName>
</protein>
<dbReference type="CTD" id="20207342"/>
<feature type="transmembrane region" description="Helical" evidence="1">
    <location>
        <begin position="20"/>
        <end position="41"/>
    </location>
</feature>
<evidence type="ECO:0000313" key="4">
    <source>
        <dbReference type="Proteomes" id="UP000015101"/>
    </source>
</evidence>
<reference evidence="4" key="1">
    <citation type="submission" date="2012-12" db="EMBL/GenBank/DDBJ databases">
        <authorList>
            <person name="Hellsten U."/>
            <person name="Grimwood J."/>
            <person name="Chapman J.A."/>
            <person name="Shapiro H."/>
            <person name="Aerts A."/>
            <person name="Otillar R.P."/>
            <person name="Terry A.Y."/>
            <person name="Boore J.L."/>
            <person name="Simakov O."/>
            <person name="Marletaz F."/>
            <person name="Cho S.-J."/>
            <person name="Edsinger-Gonzales E."/>
            <person name="Havlak P."/>
            <person name="Kuo D.-H."/>
            <person name="Larsson T."/>
            <person name="Lv J."/>
            <person name="Arendt D."/>
            <person name="Savage R."/>
            <person name="Osoegawa K."/>
            <person name="de Jong P."/>
            <person name="Lindberg D.R."/>
            <person name="Seaver E.C."/>
            <person name="Weisblat D.A."/>
            <person name="Putnam N.H."/>
            <person name="Grigoriev I.V."/>
            <person name="Rokhsar D.S."/>
        </authorList>
    </citation>
    <scope>NUCLEOTIDE SEQUENCE</scope>
</reference>
<evidence type="ECO:0000313" key="3">
    <source>
        <dbReference type="EnsemblMetazoa" id="HelroP179522"/>
    </source>
</evidence>
<dbReference type="KEGG" id="hro:HELRODRAFT_179522"/>
<feature type="transmembrane region" description="Helical" evidence="1">
    <location>
        <begin position="373"/>
        <end position="394"/>
    </location>
</feature>
<reference evidence="2 4" key="2">
    <citation type="journal article" date="2013" name="Nature">
        <title>Insights into bilaterian evolution from three spiralian genomes.</title>
        <authorList>
            <person name="Simakov O."/>
            <person name="Marletaz F."/>
            <person name="Cho S.J."/>
            <person name="Edsinger-Gonzales E."/>
            <person name="Havlak P."/>
            <person name="Hellsten U."/>
            <person name="Kuo D.H."/>
            <person name="Larsson T."/>
            <person name="Lv J."/>
            <person name="Arendt D."/>
            <person name="Savage R."/>
            <person name="Osoegawa K."/>
            <person name="de Jong P."/>
            <person name="Grimwood J."/>
            <person name="Chapman J.A."/>
            <person name="Shapiro H."/>
            <person name="Aerts A."/>
            <person name="Otillar R.P."/>
            <person name="Terry A.Y."/>
            <person name="Boore J.L."/>
            <person name="Grigoriev I.V."/>
            <person name="Lindberg D.R."/>
            <person name="Seaver E.C."/>
            <person name="Weisblat D.A."/>
            <person name="Putnam N.H."/>
            <person name="Rokhsar D.S."/>
        </authorList>
    </citation>
    <scope>NUCLEOTIDE SEQUENCE</scope>
</reference>
<dbReference type="Proteomes" id="UP000015101">
    <property type="component" value="Unassembled WGS sequence"/>
</dbReference>
<dbReference type="GeneID" id="20207342"/>
<dbReference type="EMBL" id="KB097536">
    <property type="protein sequence ID" value="ESN95196.1"/>
    <property type="molecule type" value="Genomic_DNA"/>
</dbReference>
<dbReference type="EMBL" id="AMQM01006879">
    <property type="status" value="NOT_ANNOTATED_CDS"/>
    <property type="molecule type" value="Genomic_DNA"/>
</dbReference>
<dbReference type="InterPro" id="IPR013783">
    <property type="entry name" value="Ig-like_fold"/>
</dbReference>
<dbReference type="OrthoDB" id="9872799at2759"/>
<evidence type="ECO:0000313" key="2">
    <source>
        <dbReference type="EMBL" id="ESN95196.1"/>
    </source>
</evidence>